<dbReference type="EMBL" id="AP018316">
    <property type="protein sequence ID" value="BAZ87443.1"/>
    <property type="molecule type" value="Genomic_DNA"/>
</dbReference>
<dbReference type="KEGG" id="dcm:NIES806_36660"/>
<proteinExistence type="predicted"/>
<dbReference type="InterPro" id="IPR011990">
    <property type="entry name" value="TPR-like_helical_dom_sf"/>
</dbReference>
<feature type="region of interest" description="Disordered" evidence="1">
    <location>
        <begin position="792"/>
        <end position="838"/>
    </location>
</feature>
<dbReference type="PANTHER" id="PTHR12558">
    <property type="entry name" value="CELL DIVISION CYCLE 16,23,27"/>
    <property type="match status" value="1"/>
</dbReference>
<evidence type="ECO:0000256" key="1">
    <source>
        <dbReference type="SAM" id="MobiDB-lite"/>
    </source>
</evidence>
<dbReference type="Proteomes" id="UP000218702">
    <property type="component" value="Chromosome"/>
</dbReference>
<evidence type="ECO:0000313" key="2">
    <source>
        <dbReference type="EMBL" id="BAZ87443.1"/>
    </source>
</evidence>
<dbReference type="OrthoDB" id="525206at2"/>
<sequence>MVKNQSKQHSQPQVSSTETKVAENSFQKQLQELLNQKKYRQALEEIKKNQRLHPNIEFTPLESEIWLLRGQQEFQKQDFKQAEKSFARALEFGLVGEVHYWQARCLLELKQLDTALKLLKNAFEAGHLPKEYSISYPKLLLLRGDTATVEQLIQEQSKRFSANQLHWVRGVLALKKGQPETALTSFQKIKRAVTDGDLPIAWIVYTQQVNGNWDAAASLLGLKSLSYGQPKYLEHPILERLAIFQQGKTAQKPFQSINSRATVDKNSQEALAVLRMLQLIDQDNHQDAAHLLLRMERRSPHFPELESLRPLLFTLAGQQALNQGEPSCAELFWQPLLTEQPFNPQLAINLLEVFDANDHDQERSRLLTRFLKWLEQEAKRKPQEWPAQRLKATQAHLHCWMADAYMAIDRSRAALGSVQQAERICPTSPEVLGRKGLIEAGEANYDEAIALLTQAMENGCRYGEVYGMLLHCWKRLNNKQAFNEARRKFGKHFGDVNIEPEIETLPWVDALSTLSYPLFSRFVEAEDPKDPAIRACQIFVNSVQSPPNSGGRVSLDQKAAAQVWETILQRLAGKEQISVLQAIALSIQLFAKREKGIAALISQYQQKLINLSIEYPEARVANLVILAVKENSPKKLEIPVRSYLDTMPQPGNAIANIQLQARRFGEITTLVPFLDEALRREPQNPLLLLARATTYHIDHPNYEQLKQQGFELARRLQDAKALQAFREEQVFVNDRETQSAMPDPERFDNLDMSDMDDLLEEMMKELFGDKMSQADFQRMLPDLRKKMLNTMPDFADDEDEDEHEDEEDGIDLDFLFRNSSSPSKKRKTRKKAGFQELL</sequence>
<reference evidence="2 3" key="1">
    <citation type="submission" date="2017-06" db="EMBL/GenBank/DDBJ databases">
        <title>Genome sequencing of cyanobaciteial culture collection at National Institute for Environmental Studies (NIES).</title>
        <authorList>
            <person name="Hirose Y."/>
            <person name="Shimura Y."/>
            <person name="Fujisawa T."/>
            <person name="Nakamura Y."/>
            <person name="Kawachi M."/>
        </authorList>
    </citation>
    <scope>NUCLEOTIDE SEQUENCE [LARGE SCALE GENOMIC DNA]</scope>
    <source>
        <strain evidence="2 3">NIES-806</strain>
    </source>
</reference>
<name>A0A1Z4V7S9_9CYAN</name>
<protein>
    <submittedName>
        <fullName evidence="2">Lipopolysaccharide assembly protein B</fullName>
    </submittedName>
</protein>
<evidence type="ECO:0000313" key="3">
    <source>
        <dbReference type="Proteomes" id="UP000218702"/>
    </source>
</evidence>
<dbReference type="SUPFAM" id="SSF48452">
    <property type="entry name" value="TPR-like"/>
    <property type="match status" value="1"/>
</dbReference>
<dbReference type="Gene3D" id="1.25.40.10">
    <property type="entry name" value="Tetratricopeptide repeat domain"/>
    <property type="match status" value="3"/>
</dbReference>
<accession>A0A1Z4V7S9</accession>
<organism evidence="2 3">
    <name type="scientific">Dolichospermum compactum NIES-806</name>
    <dbReference type="NCBI Taxonomy" id="1973481"/>
    <lineage>
        <taxon>Bacteria</taxon>
        <taxon>Bacillati</taxon>
        <taxon>Cyanobacteriota</taxon>
        <taxon>Cyanophyceae</taxon>
        <taxon>Nostocales</taxon>
        <taxon>Aphanizomenonaceae</taxon>
        <taxon>Dolichospermum</taxon>
        <taxon>Dolichospermum compactum</taxon>
    </lineage>
</organism>
<dbReference type="RefSeq" id="WP_096669469.1">
    <property type="nucleotide sequence ID" value="NZ_AP018316.1"/>
</dbReference>
<feature type="region of interest" description="Disordered" evidence="1">
    <location>
        <begin position="1"/>
        <end position="22"/>
    </location>
</feature>
<keyword evidence="3" id="KW-1185">Reference proteome</keyword>
<dbReference type="Pfam" id="PF13432">
    <property type="entry name" value="TPR_16"/>
    <property type="match status" value="1"/>
</dbReference>
<dbReference type="PANTHER" id="PTHR12558:SF13">
    <property type="entry name" value="CELL DIVISION CYCLE PROTEIN 27 HOMOLOG"/>
    <property type="match status" value="1"/>
</dbReference>
<gene>
    <name evidence="2" type="primary">lapB</name>
    <name evidence="2" type="ORF">NIES806_36660</name>
</gene>
<feature type="compositionally biased region" description="Acidic residues" evidence="1">
    <location>
        <begin position="794"/>
        <end position="811"/>
    </location>
</feature>
<feature type="compositionally biased region" description="Basic residues" evidence="1">
    <location>
        <begin position="823"/>
        <end position="832"/>
    </location>
</feature>
<dbReference type="AlphaFoldDB" id="A0A1Z4V7S9"/>